<feature type="region of interest" description="Disordered" evidence="1">
    <location>
        <begin position="265"/>
        <end position="347"/>
    </location>
</feature>
<reference evidence="3 4" key="1">
    <citation type="journal article" date="2014" name="Nat. Commun.">
        <title>Klebsormidium flaccidum genome reveals primary factors for plant terrestrial adaptation.</title>
        <authorList>
            <person name="Hori K."/>
            <person name="Maruyama F."/>
            <person name="Fujisawa T."/>
            <person name="Togashi T."/>
            <person name="Yamamoto N."/>
            <person name="Seo M."/>
            <person name="Sato S."/>
            <person name="Yamada T."/>
            <person name="Mori H."/>
            <person name="Tajima N."/>
            <person name="Moriyama T."/>
            <person name="Ikeuchi M."/>
            <person name="Watanabe M."/>
            <person name="Wada H."/>
            <person name="Kobayashi K."/>
            <person name="Saito M."/>
            <person name="Masuda T."/>
            <person name="Sasaki-Sekimoto Y."/>
            <person name="Mashiguchi K."/>
            <person name="Awai K."/>
            <person name="Shimojima M."/>
            <person name="Masuda S."/>
            <person name="Iwai M."/>
            <person name="Nobusawa T."/>
            <person name="Narise T."/>
            <person name="Kondo S."/>
            <person name="Saito H."/>
            <person name="Sato R."/>
            <person name="Murakawa M."/>
            <person name="Ihara Y."/>
            <person name="Oshima-Yamada Y."/>
            <person name="Ohtaka K."/>
            <person name="Satoh M."/>
            <person name="Sonobe K."/>
            <person name="Ishii M."/>
            <person name="Ohtani R."/>
            <person name="Kanamori-Sato M."/>
            <person name="Honoki R."/>
            <person name="Miyazaki D."/>
            <person name="Mochizuki H."/>
            <person name="Umetsu J."/>
            <person name="Higashi K."/>
            <person name="Shibata D."/>
            <person name="Kamiya Y."/>
            <person name="Sato N."/>
            <person name="Nakamura Y."/>
            <person name="Tabata S."/>
            <person name="Ida S."/>
            <person name="Kurokawa K."/>
            <person name="Ohta H."/>
        </authorList>
    </citation>
    <scope>NUCLEOTIDE SEQUENCE [LARGE SCALE GENOMIC DNA]</scope>
    <source>
        <strain evidence="3 4">NIES-2285</strain>
    </source>
</reference>
<dbReference type="AlphaFoldDB" id="A0A1Y1IAT6"/>
<keyword evidence="2" id="KW-0732">Signal</keyword>
<feature type="compositionally biased region" description="Low complexity" evidence="1">
    <location>
        <begin position="265"/>
        <end position="316"/>
    </location>
</feature>
<protein>
    <submittedName>
        <fullName evidence="3">Uncharacterized protein</fullName>
    </submittedName>
</protein>
<proteinExistence type="predicted"/>
<feature type="compositionally biased region" description="Low complexity" evidence="1">
    <location>
        <begin position="137"/>
        <end position="187"/>
    </location>
</feature>
<evidence type="ECO:0000256" key="1">
    <source>
        <dbReference type="SAM" id="MobiDB-lite"/>
    </source>
</evidence>
<dbReference type="STRING" id="105231.A0A1Y1IAT6"/>
<accession>A0A1Y1IAT6</accession>
<name>A0A1Y1IAT6_KLENI</name>
<keyword evidence="4" id="KW-1185">Reference proteome</keyword>
<feature type="region of interest" description="Disordered" evidence="1">
    <location>
        <begin position="135"/>
        <end position="205"/>
    </location>
</feature>
<feature type="chain" id="PRO_5012372424" evidence="2">
    <location>
        <begin position="29"/>
        <end position="428"/>
    </location>
</feature>
<evidence type="ECO:0000313" key="3">
    <source>
        <dbReference type="EMBL" id="GAQ87072.1"/>
    </source>
</evidence>
<dbReference type="OMA" id="YTAPCTE"/>
<evidence type="ECO:0000313" key="4">
    <source>
        <dbReference type="Proteomes" id="UP000054558"/>
    </source>
</evidence>
<dbReference type="EMBL" id="DF237278">
    <property type="protein sequence ID" value="GAQ87072.1"/>
    <property type="molecule type" value="Genomic_DNA"/>
</dbReference>
<evidence type="ECO:0000256" key="2">
    <source>
        <dbReference type="SAM" id="SignalP"/>
    </source>
</evidence>
<dbReference type="Proteomes" id="UP000054558">
    <property type="component" value="Unassembled WGS sequence"/>
</dbReference>
<gene>
    <name evidence="3" type="ORF">KFL_003290080</name>
</gene>
<organism evidence="3 4">
    <name type="scientific">Klebsormidium nitens</name>
    <name type="common">Green alga</name>
    <name type="synonym">Ulothrix nitens</name>
    <dbReference type="NCBI Taxonomy" id="105231"/>
    <lineage>
        <taxon>Eukaryota</taxon>
        <taxon>Viridiplantae</taxon>
        <taxon>Streptophyta</taxon>
        <taxon>Klebsormidiophyceae</taxon>
        <taxon>Klebsormidiales</taxon>
        <taxon>Klebsormidiaceae</taxon>
        <taxon>Klebsormidium</taxon>
    </lineage>
</organism>
<sequence>MVAAMTARVPVSLLLVTALLIFSQPVQGYRRGLSTSGGLLVHSTDRQLLQEGSDNPCGQFPADDPFDGVRIGQQTPNWHEPCRDSSGVVQFCCSAGSTQCACPPNPPTAAGPFGCYNYVDSNTLNFNTGQQCGFTLPSSPATPSPTSTTPSPTSATPSPTSATPSPTSTTPSPTSTPSATSSPTSAPTNPPGGPCTTAPRGSPGSDGTCGFDPAGQGYNLCTTMAGIAFCCETGYTCPTADPVTASNPSFALQVYCQALGPCADTPTSSPTNAPTTNPPTTNAPATNAPTTNAPTTNAPTTSAPNTPGPTPVATTPSPAPTSGPPSGCQTVPSSGSPGVDGTCGYDPSDPVLLPTRLHLPDRRVRRTVRWLQRSASILPSGRAVRILSDQLRSDTKRVRVQRVTFICRLPELHSLHSIIRSRSTSPTA</sequence>
<feature type="signal peptide" evidence="2">
    <location>
        <begin position="1"/>
        <end position="28"/>
    </location>
</feature>